<keyword evidence="2" id="KW-1185">Reference proteome</keyword>
<protein>
    <submittedName>
        <fullName evidence="1">Uncharacterized protein</fullName>
    </submittedName>
</protein>
<evidence type="ECO:0000313" key="1">
    <source>
        <dbReference type="EMBL" id="OLQ08581.1"/>
    </source>
</evidence>
<dbReference type="EMBL" id="LSRX01000114">
    <property type="protein sequence ID" value="OLQ08581.1"/>
    <property type="molecule type" value="Genomic_DNA"/>
</dbReference>
<gene>
    <name evidence="1" type="ORF">AK812_SmicGene7912</name>
</gene>
<dbReference type="Proteomes" id="UP000186817">
    <property type="component" value="Unassembled WGS sequence"/>
</dbReference>
<dbReference type="AlphaFoldDB" id="A0A1Q9EMJ9"/>
<accession>A0A1Q9EMJ9</accession>
<proteinExistence type="predicted"/>
<name>A0A1Q9EMJ9_SYMMI</name>
<sequence>MHLRVILSRGHAVGHAPCHVSVIPMPDHLLSVSSHQARAALVRESSFPEYPGELGMIPPRVAEFCLSREDVCRIYAQQVARL</sequence>
<evidence type="ECO:0000313" key="2">
    <source>
        <dbReference type="Proteomes" id="UP000186817"/>
    </source>
</evidence>
<reference evidence="1 2" key="1">
    <citation type="submission" date="2016-02" db="EMBL/GenBank/DDBJ databases">
        <title>Genome analysis of coral dinoflagellate symbionts highlights evolutionary adaptations to a symbiotic lifestyle.</title>
        <authorList>
            <person name="Aranda M."/>
            <person name="Li Y."/>
            <person name="Liew Y.J."/>
            <person name="Baumgarten S."/>
            <person name="Simakov O."/>
            <person name="Wilson M."/>
            <person name="Piel J."/>
            <person name="Ashoor H."/>
            <person name="Bougouffa S."/>
            <person name="Bajic V.B."/>
            <person name="Ryu T."/>
            <person name="Ravasi T."/>
            <person name="Bayer T."/>
            <person name="Micklem G."/>
            <person name="Kim H."/>
            <person name="Bhak J."/>
            <person name="Lajeunesse T.C."/>
            <person name="Voolstra C.R."/>
        </authorList>
    </citation>
    <scope>NUCLEOTIDE SEQUENCE [LARGE SCALE GENOMIC DNA]</scope>
    <source>
        <strain evidence="1 2">CCMP2467</strain>
    </source>
</reference>
<organism evidence="1 2">
    <name type="scientific">Symbiodinium microadriaticum</name>
    <name type="common">Dinoflagellate</name>
    <name type="synonym">Zooxanthella microadriatica</name>
    <dbReference type="NCBI Taxonomy" id="2951"/>
    <lineage>
        <taxon>Eukaryota</taxon>
        <taxon>Sar</taxon>
        <taxon>Alveolata</taxon>
        <taxon>Dinophyceae</taxon>
        <taxon>Suessiales</taxon>
        <taxon>Symbiodiniaceae</taxon>
        <taxon>Symbiodinium</taxon>
    </lineage>
</organism>
<comment type="caution">
    <text evidence="1">The sequence shown here is derived from an EMBL/GenBank/DDBJ whole genome shotgun (WGS) entry which is preliminary data.</text>
</comment>